<organism evidence="5 6">
    <name type="scientific">Plutella xylostella</name>
    <name type="common">Diamondback moth</name>
    <name type="synonym">Plutella maculipennis</name>
    <dbReference type="NCBI Taxonomy" id="51655"/>
    <lineage>
        <taxon>Eukaryota</taxon>
        <taxon>Metazoa</taxon>
        <taxon>Ecdysozoa</taxon>
        <taxon>Arthropoda</taxon>
        <taxon>Hexapoda</taxon>
        <taxon>Insecta</taxon>
        <taxon>Pterygota</taxon>
        <taxon>Neoptera</taxon>
        <taxon>Endopterygota</taxon>
        <taxon>Lepidoptera</taxon>
        <taxon>Glossata</taxon>
        <taxon>Ditrysia</taxon>
        <taxon>Yponomeutoidea</taxon>
        <taxon>Plutellidae</taxon>
        <taxon>Plutella</taxon>
    </lineage>
</organism>
<dbReference type="Proteomes" id="UP000653454">
    <property type="component" value="Unassembled WGS sequence"/>
</dbReference>
<feature type="compositionally biased region" description="Basic and acidic residues" evidence="3">
    <location>
        <begin position="220"/>
        <end position="233"/>
    </location>
</feature>
<sequence length="482" mass="55014">MDKTKPKPAVLVETTDSDDKLKKVSDLVYCQYQTVTVRRVKEEILTTTSISNVDDILKTLVPTKSFLYRNETRIKKQDKSPTSYVPMDVGKKPRRFFRFSYEYPNFDLKKFRFSKQENFNDRGYYSVKNPTAENKNINVKVYRNVEASTKYKSFSNTEDFNEIVLEDHFYEDLCYNDMGNKVDEKRRNSSSQINNIRTTAKVKIQEIFSSFKLPFFKKEDNSKKSSEDGKIEEISENNDSSSSMYDSVTLRPNEKSALEKPKPLVEEYLEPIQLQKDYCDVIFKEKDEGILGYIMNMFETRFGLRRESSDPNISEDSDAEKHPPNNVPSESVQKWNDPRKMKTGSGKSSMADRPLPVPVASEPYYMDVDRSEAEALLAGQPDGTFILRPSSQPEHLYTLSVACGGVVYNVGVRRRPDGRLALGFPRRGERSFSSVASLLRVHRRRRALLAAPGGVVAARLTEPPVHYQTPSGLPVVVQGGVE</sequence>
<dbReference type="EMBL" id="CAJHNJ030000079">
    <property type="protein sequence ID" value="CAG9134491.1"/>
    <property type="molecule type" value="Genomic_DNA"/>
</dbReference>
<dbReference type="Pfam" id="PF00017">
    <property type="entry name" value="SH2"/>
    <property type="match status" value="1"/>
</dbReference>
<protein>
    <submittedName>
        <fullName evidence="5">(diamondback moth) hypothetical protein</fullName>
    </submittedName>
</protein>
<dbReference type="PANTHER" id="PTHR14098:SF14">
    <property type="entry name" value="SH2 DOMAIN-CONTAINING PROTEIN"/>
    <property type="match status" value="1"/>
</dbReference>
<feature type="region of interest" description="Disordered" evidence="3">
    <location>
        <begin position="220"/>
        <end position="258"/>
    </location>
</feature>
<dbReference type="Gene3D" id="3.30.505.10">
    <property type="entry name" value="SH2 domain"/>
    <property type="match status" value="1"/>
</dbReference>
<dbReference type="GO" id="GO:0035556">
    <property type="term" value="P:intracellular signal transduction"/>
    <property type="evidence" value="ECO:0007669"/>
    <property type="project" value="TreeGrafter"/>
</dbReference>
<dbReference type="SMART" id="SM00252">
    <property type="entry name" value="SH2"/>
    <property type="match status" value="1"/>
</dbReference>
<feature type="region of interest" description="Disordered" evidence="3">
    <location>
        <begin position="307"/>
        <end position="356"/>
    </location>
</feature>
<dbReference type="InterPro" id="IPR036860">
    <property type="entry name" value="SH2_dom_sf"/>
</dbReference>
<name>A0A8S4G3P7_PLUXY</name>
<evidence type="ECO:0000259" key="4">
    <source>
        <dbReference type="PROSITE" id="PS50001"/>
    </source>
</evidence>
<evidence type="ECO:0000256" key="2">
    <source>
        <dbReference type="PROSITE-ProRule" id="PRU00191"/>
    </source>
</evidence>
<keyword evidence="6" id="KW-1185">Reference proteome</keyword>
<evidence type="ECO:0000313" key="6">
    <source>
        <dbReference type="Proteomes" id="UP000653454"/>
    </source>
</evidence>
<gene>
    <name evidence="5" type="ORF">PLXY2_LOCUS12752</name>
</gene>
<keyword evidence="1 2" id="KW-0727">SH2 domain</keyword>
<dbReference type="AlphaFoldDB" id="A0A8S4G3P7"/>
<dbReference type="InterPro" id="IPR051751">
    <property type="entry name" value="Immunoreceptor_sig_adapters"/>
</dbReference>
<evidence type="ECO:0000256" key="3">
    <source>
        <dbReference type="SAM" id="MobiDB-lite"/>
    </source>
</evidence>
<dbReference type="PROSITE" id="PS50001">
    <property type="entry name" value="SH2"/>
    <property type="match status" value="1"/>
</dbReference>
<dbReference type="GO" id="GO:0007169">
    <property type="term" value="P:cell surface receptor protein tyrosine kinase signaling pathway"/>
    <property type="evidence" value="ECO:0007669"/>
    <property type="project" value="TreeGrafter"/>
</dbReference>
<proteinExistence type="predicted"/>
<dbReference type="InterPro" id="IPR000980">
    <property type="entry name" value="SH2"/>
</dbReference>
<dbReference type="SUPFAM" id="SSF55550">
    <property type="entry name" value="SH2 domain"/>
    <property type="match status" value="1"/>
</dbReference>
<accession>A0A8S4G3P7</accession>
<reference evidence="5" key="1">
    <citation type="submission" date="2020-11" db="EMBL/GenBank/DDBJ databases">
        <authorList>
            <person name="Whiteford S."/>
        </authorList>
    </citation>
    <scope>NUCLEOTIDE SEQUENCE</scope>
</reference>
<dbReference type="CDD" id="cd00173">
    <property type="entry name" value="SH2"/>
    <property type="match status" value="1"/>
</dbReference>
<evidence type="ECO:0000256" key="1">
    <source>
        <dbReference type="ARBA" id="ARBA00022999"/>
    </source>
</evidence>
<comment type="caution">
    <text evidence="5">The sequence shown here is derived from an EMBL/GenBank/DDBJ whole genome shotgun (WGS) entry which is preliminary data.</text>
</comment>
<dbReference type="GO" id="GO:0005737">
    <property type="term" value="C:cytoplasm"/>
    <property type="evidence" value="ECO:0007669"/>
    <property type="project" value="UniProtKB-ARBA"/>
</dbReference>
<evidence type="ECO:0000313" key="5">
    <source>
        <dbReference type="EMBL" id="CAG9134491.1"/>
    </source>
</evidence>
<dbReference type="PANTHER" id="PTHR14098">
    <property type="entry name" value="SH2 DOMAIN CONTAINING PROTEIN"/>
    <property type="match status" value="1"/>
</dbReference>
<feature type="domain" description="SH2" evidence="4">
    <location>
        <begin position="363"/>
        <end position="464"/>
    </location>
</feature>